<keyword evidence="9 10" id="KW-0998">Cell outer membrane</keyword>
<comment type="caution">
    <text evidence="16">The sequence shown here is derived from an EMBL/GenBank/DDBJ whole genome shotgun (WGS) entry which is preliminary data.</text>
</comment>
<evidence type="ECO:0000256" key="9">
    <source>
        <dbReference type="ARBA" id="ARBA00023237"/>
    </source>
</evidence>
<dbReference type="InterPro" id="IPR037066">
    <property type="entry name" value="Plug_dom_sf"/>
</dbReference>
<keyword evidence="17" id="KW-1185">Reference proteome</keyword>
<dbReference type="PROSITE" id="PS52016">
    <property type="entry name" value="TONB_DEPENDENT_REC_3"/>
    <property type="match status" value="1"/>
</dbReference>
<evidence type="ECO:0000259" key="14">
    <source>
        <dbReference type="Pfam" id="PF00593"/>
    </source>
</evidence>
<feature type="short sequence motif" description="TonB C-terminal box" evidence="11">
    <location>
        <begin position="706"/>
        <end position="723"/>
    </location>
</feature>
<evidence type="ECO:0000313" key="17">
    <source>
        <dbReference type="Proteomes" id="UP001143509"/>
    </source>
</evidence>
<keyword evidence="4 10" id="KW-0812">Transmembrane</keyword>
<evidence type="ECO:0000256" key="10">
    <source>
        <dbReference type="PROSITE-ProRule" id="PRU01360"/>
    </source>
</evidence>
<dbReference type="CDD" id="cd01347">
    <property type="entry name" value="ligand_gated_channel"/>
    <property type="match status" value="1"/>
</dbReference>
<dbReference type="PANTHER" id="PTHR30069">
    <property type="entry name" value="TONB-DEPENDENT OUTER MEMBRANE RECEPTOR"/>
    <property type="match status" value="1"/>
</dbReference>
<keyword evidence="6" id="KW-0406">Ion transport</keyword>
<keyword evidence="8 10" id="KW-0472">Membrane</keyword>
<evidence type="ECO:0000256" key="6">
    <source>
        <dbReference type="ARBA" id="ARBA00023065"/>
    </source>
</evidence>
<evidence type="ECO:0000256" key="5">
    <source>
        <dbReference type="ARBA" id="ARBA00022729"/>
    </source>
</evidence>
<feature type="signal peptide" evidence="13">
    <location>
        <begin position="1"/>
        <end position="26"/>
    </location>
</feature>
<keyword evidence="7 12" id="KW-0798">TonB box</keyword>
<feature type="domain" description="TonB-dependent receptor-like beta-barrel" evidence="14">
    <location>
        <begin position="221"/>
        <end position="680"/>
    </location>
</feature>
<gene>
    <name evidence="16" type="primary">bfrA</name>
    <name evidence="16" type="ORF">GCM10017620_16490</name>
</gene>
<name>A0ABQ5T8I9_9CAUL</name>
<evidence type="ECO:0000313" key="16">
    <source>
        <dbReference type="EMBL" id="GLK48676.1"/>
    </source>
</evidence>
<dbReference type="RefSeq" id="WP_271164901.1">
    <property type="nucleotide sequence ID" value="NZ_BSFD01000004.1"/>
</dbReference>
<reference evidence="16" key="2">
    <citation type="submission" date="2023-01" db="EMBL/GenBank/DDBJ databases">
        <authorList>
            <person name="Sun Q."/>
            <person name="Evtushenko L."/>
        </authorList>
    </citation>
    <scope>NUCLEOTIDE SEQUENCE</scope>
    <source>
        <strain evidence="16">VKM B-1499</strain>
    </source>
</reference>
<dbReference type="Gene3D" id="2.170.130.10">
    <property type="entry name" value="TonB-dependent receptor, plug domain"/>
    <property type="match status" value="1"/>
</dbReference>
<dbReference type="EMBL" id="BSFD01000004">
    <property type="protein sequence ID" value="GLK48676.1"/>
    <property type="molecule type" value="Genomic_DNA"/>
</dbReference>
<keyword evidence="5 13" id="KW-0732">Signal</keyword>
<evidence type="ECO:0000256" key="2">
    <source>
        <dbReference type="ARBA" id="ARBA00022448"/>
    </source>
</evidence>
<dbReference type="SUPFAM" id="SSF56935">
    <property type="entry name" value="Porins"/>
    <property type="match status" value="1"/>
</dbReference>
<dbReference type="Proteomes" id="UP001143509">
    <property type="component" value="Unassembled WGS sequence"/>
</dbReference>
<dbReference type="Gene3D" id="2.40.170.20">
    <property type="entry name" value="TonB-dependent receptor, beta-barrel domain"/>
    <property type="match status" value="1"/>
</dbReference>
<comment type="similarity">
    <text evidence="10 12">Belongs to the TonB-dependent receptor family.</text>
</comment>
<evidence type="ECO:0000256" key="11">
    <source>
        <dbReference type="PROSITE-ProRule" id="PRU10144"/>
    </source>
</evidence>
<reference evidence="16" key="1">
    <citation type="journal article" date="2014" name="Int. J. Syst. Evol. Microbiol.">
        <title>Complete genome of a new Firmicutes species belonging to the dominant human colonic microbiota ('Ruminococcus bicirculans') reveals two chromosomes and a selective capacity to utilize plant glucans.</title>
        <authorList>
            <consortium name="NISC Comparative Sequencing Program"/>
            <person name="Wegmann U."/>
            <person name="Louis P."/>
            <person name="Goesmann A."/>
            <person name="Henrissat B."/>
            <person name="Duncan S.H."/>
            <person name="Flint H.J."/>
        </authorList>
    </citation>
    <scope>NUCLEOTIDE SEQUENCE</scope>
    <source>
        <strain evidence="16">VKM B-1499</strain>
    </source>
</reference>
<evidence type="ECO:0000256" key="4">
    <source>
        <dbReference type="ARBA" id="ARBA00022692"/>
    </source>
</evidence>
<proteinExistence type="inferred from homology"/>
<evidence type="ECO:0000256" key="13">
    <source>
        <dbReference type="SAM" id="SignalP"/>
    </source>
</evidence>
<dbReference type="PANTHER" id="PTHR30069:SF53">
    <property type="entry name" value="COLICIN I RECEPTOR-RELATED"/>
    <property type="match status" value="1"/>
</dbReference>
<evidence type="ECO:0000256" key="1">
    <source>
        <dbReference type="ARBA" id="ARBA00004571"/>
    </source>
</evidence>
<evidence type="ECO:0000259" key="15">
    <source>
        <dbReference type="Pfam" id="PF07715"/>
    </source>
</evidence>
<organism evidence="16 17">
    <name type="scientific">Brevundimonas intermedia</name>
    <dbReference type="NCBI Taxonomy" id="74315"/>
    <lineage>
        <taxon>Bacteria</taxon>
        <taxon>Pseudomonadati</taxon>
        <taxon>Pseudomonadota</taxon>
        <taxon>Alphaproteobacteria</taxon>
        <taxon>Caulobacterales</taxon>
        <taxon>Caulobacteraceae</taxon>
        <taxon>Brevundimonas</taxon>
    </lineage>
</organism>
<feature type="domain" description="TonB-dependent receptor plug" evidence="15">
    <location>
        <begin position="54"/>
        <end position="166"/>
    </location>
</feature>
<evidence type="ECO:0000256" key="3">
    <source>
        <dbReference type="ARBA" id="ARBA00022452"/>
    </source>
</evidence>
<keyword evidence="16" id="KW-0675">Receptor</keyword>
<dbReference type="InterPro" id="IPR036942">
    <property type="entry name" value="Beta-barrel_TonB_sf"/>
</dbReference>
<dbReference type="InterPro" id="IPR010917">
    <property type="entry name" value="TonB_rcpt_CS"/>
</dbReference>
<comment type="subcellular location">
    <subcellularLocation>
        <location evidence="1 10">Cell outer membrane</location>
        <topology evidence="1 10">Multi-pass membrane protein</topology>
    </subcellularLocation>
</comment>
<evidence type="ECO:0000256" key="8">
    <source>
        <dbReference type="ARBA" id="ARBA00023136"/>
    </source>
</evidence>
<feature type="chain" id="PRO_5046024392" evidence="13">
    <location>
        <begin position="27"/>
        <end position="723"/>
    </location>
</feature>
<dbReference type="PROSITE" id="PS01156">
    <property type="entry name" value="TONB_DEPENDENT_REC_2"/>
    <property type="match status" value="1"/>
</dbReference>
<evidence type="ECO:0000256" key="12">
    <source>
        <dbReference type="RuleBase" id="RU003357"/>
    </source>
</evidence>
<keyword evidence="3 10" id="KW-1134">Transmembrane beta strand</keyword>
<protein>
    <submittedName>
        <fullName evidence="16">Exogenous ferric siderophore receptor</fullName>
    </submittedName>
</protein>
<accession>A0ABQ5T8I9</accession>
<dbReference type="InterPro" id="IPR012910">
    <property type="entry name" value="Plug_dom"/>
</dbReference>
<sequence>MRLSTRNRFLAGAACVFSLTSGTALAQASGQKADPAATLDDIVVTAAGFEQRIEQAPASISVLSRSDLERERYQSLAEALANVEGVDVGATAGKTGGLNISIRGMPSDYTLVLIDGRRQNAAGSITPNGFGETSTSFIPPMSSIERIEVVRGPVSTLYGSDAMGGVVNIITRKVGTVWTGSVTADATVQGDDPFGNLYGANLYASGPLIPGLLGAALRGRYQTREASELTYETDAGGNAVVSTRGPSPVENEIWSLGGRLALTPHPDHDLMLDVDVTRQWYDNSAGQLGTLGIQGYAADMEFNQEEYVLAHNWRLPFGELQSTLSRGERETVGRIVPAGVPGAGGPRELTATNTIFDTKLFSSWRNHSFTVGGQYWDAEMIDGVAVAPYEHQQWALFAEDEWRFTDTLALTLGARHDDHSQFGSHFSPRAYLVWNATANWTLKGGVSQGFKTPRLDQIVDGITGFTGQGTRPTVGTPSLKPETSTSSELAVFYDNRSNFRANLTVFNNEFEDKIATGVPLNNCSFGLTQTQYAAGEQALPDCADYGFWPLVETFSQTVNIDEAVTRGVEAAFRWGFAPDWSLTGNYTYTDSEQKSGAEAGRPLSDTPEHMLNAAVRWTVTDRLNLWLRGEYRSDRYRSEDSSTSRAKATWGDYRAYEVFHLGGSYAVNDRVTINGAVYNLLDKDFVSYGSYVSNVNTGAVAYTNLYANNQEPRRLWLSVTAAF</sequence>
<dbReference type="Pfam" id="PF07715">
    <property type="entry name" value="Plug"/>
    <property type="match status" value="1"/>
</dbReference>
<evidence type="ECO:0000256" key="7">
    <source>
        <dbReference type="ARBA" id="ARBA00023077"/>
    </source>
</evidence>
<dbReference type="InterPro" id="IPR039426">
    <property type="entry name" value="TonB-dep_rcpt-like"/>
</dbReference>
<dbReference type="InterPro" id="IPR000531">
    <property type="entry name" value="Beta-barrel_TonB"/>
</dbReference>
<keyword evidence="2 10" id="KW-0813">Transport</keyword>
<dbReference type="Pfam" id="PF00593">
    <property type="entry name" value="TonB_dep_Rec_b-barrel"/>
    <property type="match status" value="1"/>
</dbReference>